<dbReference type="InterPro" id="IPR054726">
    <property type="entry name" value="Ubiq_DUF569-assoc"/>
</dbReference>
<dbReference type="AlphaFoldDB" id="A0AAQ3QGY8"/>
<feature type="compositionally biased region" description="Pro residues" evidence="1">
    <location>
        <begin position="172"/>
        <end position="221"/>
    </location>
</feature>
<feature type="domain" description="DUF569" evidence="3">
    <location>
        <begin position="283"/>
        <end position="360"/>
    </location>
</feature>
<sequence>MELFERAKVVRLRSHHGKYLTAEEDEERVTQSRDGSAPGARWEVEFADGGRTLRFRSCYGRYLAATGEHFLLGWTGKKVMQDYPGAAARLDSSLEWEPLREGFQVKLKSGAGHFLRANGRIPPWRNSVTHDLPNRTATQDWVLWDVDIMQVRIQPAAAVPAPPAKNPLSAVPAPPPVAEPPPRPPPPSSQPPKRPPPVADEPPPRPPPPSSEPPKRPPPQRPLTHSSTETSSPSDPPDPDETCSSHSDDSSPRSTLPPRNHHTASPTTSSPQIFSSSSAPAQGRTIYYTVADDHGGVDDSVEWPSLTYIGTSVPELTRKLKKITGLEDIILCTRNPVRDSLSPIYLQLPPNNRTISLVVVDAESTFGTSFDI</sequence>
<feature type="domain" description="DUF569" evidence="2">
    <location>
        <begin position="1"/>
        <end position="144"/>
    </location>
</feature>
<dbReference type="PANTHER" id="PTHR31205">
    <property type="entry name" value="ACTIN CROSS-LINKING PROTEIN (DUF569)"/>
    <property type="match status" value="1"/>
</dbReference>
<evidence type="ECO:0000259" key="3">
    <source>
        <dbReference type="Pfam" id="PF22932"/>
    </source>
</evidence>
<reference evidence="4 5" key="1">
    <citation type="submission" date="2023-10" db="EMBL/GenBank/DDBJ databases">
        <title>Chromosome-scale genome assembly provides insights into flower coloration mechanisms of Canna indica.</title>
        <authorList>
            <person name="Li C."/>
        </authorList>
    </citation>
    <scope>NUCLEOTIDE SEQUENCE [LARGE SCALE GENOMIC DNA]</scope>
    <source>
        <tissue evidence="4">Flower</tissue>
    </source>
</reference>
<gene>
    <name evidence="4" type="ORF">Cni_G17616</name>
</gene>
<evidence type="ECO:0000313" key="5">
    <source>
        <dbReference type="Proteomes" id="UP001327560"/>
    </source>
</evidence>
<dbReference type="Gene3D" id="2.80.10.50">
    <property type="match status" value="1"/>
</dbReference>
<dbReference type="InterPro" id="IPR007679">
    <property type="entry name" value="DUF569"/>
</dbReference>
<protein>
    <recommendedName>
        <fullName evidence="6">DUF569 domain-containing protein</fullName>
    </recommendedName>
</protein>
<dbReference type="PANTHER" id="PTHR31205:SF69">
    <property type="entry name" value="ACTIN CROSS-LINKING PROTEIN (DUF569)"/>
    <property type="match status" value="1"/>
</dbReference>
<proteinExistence type="predicted"/>
<keyword evidence="5" id="KW-1185">Reference proteome</keyword>
<evidence type="ECO:0000256" key="1">
    <source>
        <dbReference type="SAM" id="MobiDB-lite"/>
    </source>
</evidence>
<organism evidence="4 5">
    <name type="scientific">Canna indica</name>
    <name type="common">Indian-shot</name>
    <dbReference type="NCBI Taxonomy" id="4628"/>
    <lineage>
        <taxon>Eukaryota</taxon>
        <taxon>Viridiplantae</taxon>
        <taxon>Streptophyta</taxon>
        <taxon>Embryophyta</taxon>
        <taxon>Tracheophyta</taxon>
        <taxon>Spermatophyta</taxon>
        <taxon>Magnoliopsida</taxon>
        <taxon>Liliopsida</taxon>
        <taxon>Zingiberales</taxon>
        <taxon>Cannaceae</taxon>
        <taxon>Canna</taxon>
    </lineage>
</organism>
<evidence type="ECO:0008006" key="6">
    <source>
        <dbReference type="Google" id="ProtNLM"/>
    </source>
</evidence>
<feature type="region of interest" description="Disordered" evidence="1">
    <location>
        <begin position="160"/>
        <end position="280"/>
    </location>
</feature>
<name>A0AAQ3QGY8_9LILI</name>
<dbReference type="EMBL" id="CP136894">
    <property type="protein sequence ID" value="WOL08863.1"/>
    <property type="molecule type" value="Genomic_DNA"/>
</dbReference>
<dbReference type="SUPFAM" id="SSF50405">
    <property type="entry name" value="Actin-crosslinking proteins"/>
    <property type="match status" value="1"/>
</dbReference>
<dbReference type="Proteomes" id="UP001327560">
    <property type="component" value="Chromosome 5"/>
</dbReference>
<dbReference type="PRINTS" id="PR01217">
    <property type="entry name" value="PRICHEXTENSN"/>
</dbReference>
<accession>A0AAQ3QGY8</accession>
<feature type="compositionally biased region" description="Low complexity" evidence="1">
    <location>
        <begin position="265"/>
        <end position="280"/>
    </location>
</feature>
<dbReference type="CDD" id="cd23340">
    <property type="entry name" value="beta-trefoil_FSCN_ACP-like"/>
    <property type="match status" value="1"/>
</dbReference>
<evidence type="ECO:0000313" key="4">
    <source>
        <dbReference type="EMBL" id="WOL08863.1"/>
    </source>
</evidence>
<dbReference type="InterPro" id="IPR008999">
    <property type="entry name" value="Actin-crosslinking"/>
</dbReference>
<dbReference type="Pfam" id="PF04601">
    <property type="entry name" value="DUF569"/>
    <property type="match status" value="1"/>
</dbReference>
<dbReference type="Pfam" id="PF22932">
    <property type="entry name" value="Ubiq_DUF_assoc"/>
    <property type="match status" value="1"/>
</dbReference>
<evidence type="ECO:0000259" key="2">
    <source>
        <dbReference type="Pfam" id="PF04601"/>
    </source>
</evidence>